<dbReference type="OrthoDB" id="2869857at2"/>
<dbReference type="AlphaFoldDB" id="A0A562K5L1"/>
<dbReference type="RefSeq" id="WP_144538980.1">
    <property type="nucleotide sequence ID" value="NZ_CBCSDC010000039.1"/>
</dbReference>
<gene>
    <name evidence="1" type="ORF">IQ19_00177</name>
</gene>
<proteinExistence type="predicted"/>
<reference evidence="1 2" key="1">
    <citation type="journal article" date="2015" name="Stand. Genomic Sci.">
        <title>Genomic Encyclopedia of Bacterial and Archaeal Type Strains, Phase III: the genomes of soil and plant-associated and newly described type strains.</title>
        <authorList>
            <person name="Whitman W.B."/>
            <person name="Woyke T."/>
            <person name="Klenk H.P."/>
            <person name="Zhou Y."/>
            <person name="Lilburn T.G."/>
            <person name="Beck B.J."/>
            <person name="De Vos P."/>
            <person name="Vandamme P."/>
            <person name="Eisen J.A."/>
            <person name="Garrity G."/>
            <person name="Hugenholtz P."/>
            <person name="Kyrpides N.C."/>
        </authorList>
    </citation>
    <scope>NUCLEOTIDE SEQUENCE [LARGE SCALE GENOMIC DNA]</scope>
    <source>
        <strain evidence="1 2">CGMCC 1.10115</strain>
    </source>
</reference>
<dbReference type="Pfam" id="PF22116">
    <property type="entry name" value="DUF6944"/>
    <property type="match status" value="1"/>
</dbReference>
<dbReference type="GeneID" id="65401475"/>
<dbReference type="EMBL" id="VLKI01000001">
    <property type="protein sequence ID" value="TWH90728.1"/>
    <property type="molecule type" value="Genomic_DNA"/>
</dbReference>
<protein>
    <submittedName>
        <fullName evidence="1">Uncharacterized protein</fullName>
    </submittedName>
</protein>
<organism evidence="1 2">
    <name type="scientific">Cytobacillus oceanisediminis</name>
    <dbReference type="NCBI Taxonomy" id="665099"/>
    <lineage>
        <taxon>Bacteria</taxon>
        <taxon>Bacillati</taxon>
        <taxon>Bacillota</taxon>
        <taxon>Bacilli</taxon>
        <taxon>Bacillales</taxon>
        <taxon>Bacillaceae</taxon>
        <taxon>Cytobacillus</taxon>
    </lineage>
</organism>
<name>A0A562K5L1_9BACI</name>
<keyword evidence="2" id="KW-1185">Reference proteome</keyword>
<evidence type="ECO:0000313" key="2">
    <source>
        <dbReference type="Proteomes" id="UP000318667"/>
    </source>
</evidence>
<accession>A0A562K5L1</accession>
<dbReference type="InterPro" id="IPR054224">
    <property type="entry name" value="DUF6944"/>
</dbReference>
<evidence type="ECO:0000313" key="1">
    <source>
        <dbReference type="EMBL" id="TWH90728.1"/>
    </source>
</evidence>
<sequence length="194" mass="20508">MYLSGEEYLSFGSYFLVLGTLISAIGETMQGSDLKNINKKLIRDGNAVQALGNSLQGFGRIRLTEKIEEDSHLYGIIGCFMQAGGNTINSAASNIEIENPSPAITRFNSVGSSVQSMGAALEAAGEANRESDHLNNLEVLGSSLISVAAMLDSAGILIRDEMSIQKRLLLATGGWLEFIGASIGAYAISKRGTA</sequence>
<comment type="caution">
    <text evidence="1">The sequence shown here is derived from an EMBL/GenBank/DDBJ whole genome shotgun (WGS) entry which is preliminary data.</text>
</comment>
<dbReference type="Proteomes" id="UP000318667">
    <property type="component" value="Unassembled WGS sequence"/>
</dbReference>